<dbReference type="InterPro" id="IPR001969">
    <property type="entry name" value="Aspartic_peptidase_AS"/>
</dbReference>
<reference evidence="9" key="1">
    <citation type="journal article" date="2023" name="Insect Mol. Biol.">
        <title>Genome sequencing provides insights into the evolution of gene families encoding plant cell wall-degrading enzymes in longhorned beetles.</title>
        <authorList>
            <person name="Shin N.R."/>
            <person name="Okamura Y."/>
            <person name="Kirsch R."/>
            <person name="Pauchet Y."/>
        </authorList>
    </citation>
    <scope>NUCLEOTIDE SEQUENCE</scope>
    <source>
        <strain evidence="9">MMC_N1</strain>
    </source>
</reference>
<keyword evidence="5" id="KW-0255">Endonuclease</keyword>
<evidence type="ECO:0000256" key="5">
    <source>
        <dbReference type="ARBA" id="ARBA00022759"/>
    </source>
</evidence>
<dbReference type="InterPro" id="IPR001584">
    <property type="entry name" value="Integrase_cat-core"/>
</dbReference>
<comment type="caution">
    <text evidence="9">The sequence shown here is derived from an EMBL/GenBank/DDBJ whole genome shotgun (WGS) entry which is preliminary data.</text>
</comment>
<dbReference type="CDD" id="cd00303">
    <property type="entry name" value="retropepsin_like"/>
    <property type="match status" value="1"/>
</dbReference>
<dbReference type="Pfam" id="PF17921">
    <property type="entry name" value="Integrase_H2C2"/>
    <property type="match status" value="1"/>
</dbReference>
<dbReference type="PROSITE" id="PS00141">
    <property type="entry name" value="ASP_PROTEASE"/>
    <property type="match status" value="1"/>
</dbReference>
<dbReference type="PANTHER" id="PTHR37984">
    <property type="entry name" value="PROTEIN CBG26694"/>
    <property type="match status" value="1"/>
</dbReference>
<dbReference type="Gene3D" id="3.30.420.10">
    <property type="entry name" value="Ribonuclease H-like superfamily/Ribonuclease H"/>
    <property type="match status" value="1"/>
</dbReference>
<keyword evidence="7" id="KW-0695">RNA-directed DNA polymerase</keyword>
<dbReference type="Gene3D" id="2.40.70.10">
    <property type="entry name" value="Acid Proteases"/>
    <property type="match status" value="1"/>
</dbReference>
<organism evidence="9 10">
    <name type="scientific">Molorchus minor</name>
    <dbReference type="NCBI Taxonomy" id="1323400"/>
    <lineage>
        <taxon>Eukaryota</taxon>
        <taxon>Metazoa</taxon>
        <taxon>Ecdysozoa</taxon>
        <taxon>Arthropoda</taxon>
        <taxon>Hexapoda</taxon>
        <taxon>Insecta</taxon>
        <taxon>Pterygota</taxon>
        <taxon>Neoptera</taxon>
        <taxon>Endopterygota</taxon>
        <taxon>Coleoptera</taxon>
        <taxon>Polyphaga</taxon>
        <taxon>Cucujiformia</taxon>
        <taxon>Chrysomeloidea</taxon>
        <taxon>Cerambycidae</taxon>
        <taxon>Lamiinae</taxon>
        <taxon>Monochamini</taxon>
        <taxon>Molorchus</taxon>
    </lineage>
</organism>
<dbReference type="SUPFAM" id="SSF50630">
    <property type="entry name" value="Acid proteases"/>
    <property type="match status" value="1"/>
</dbReference>
<dbReference type="EMBL" id="JAPWTJ010000393">
    <property type="protein sequence ID" value="KAJ8978886.1"/>
    <property type="molecule type" value="Genomic_DNA"/>
</dbReference>
<dbReference type="PANTHER" id="PTHR37984:SF5">
    <property type="entry name" value="PROTEIN NYNRIN-LIKE"/>
    <property type="match status" value="1"/>
</dbReference>
<evidence type="ECO:0000256" key="6">
    <source>
        <dbReference type="ARBA" id="ARBA00022801"/>
    </source>
</evidence>
<gene>
    <name evidence="9" type="ORF">NQ317_008501</name>
</gene>
<dbReference type="Proteomes" id="UP001162164">
    <property type="component" value="Unassembled WGS sequence"/>
</dbReference>
<dbReference type="InterPro" id="IPR050951">
    <property type="entry name" value="Retrovirus_Pol_polyprotein"/>
</dbReference>
<keyword evidence="3" id="KW-0548">Nucleotidyltransferase</keyword>
<feature type="domain" description="Integrase catalytic" evidence="8">
    <location>
        <begin position="328"/>
        <end position="488"/>
    </location>
</feature>
<evidence type="ECO:0000256" key="4">
    <source>
        <dbReference type="ARBA" id="ARBA00022722"/>
    </source>
</evidence>
<dbReference type="EC" id="2.7.7.49" evidence="1"/>
<evidence type="ECO:0000313" key="9">
    <source>
        <dbReference type="EMBL" id="KAJ8978886.1"/>
    </source>
</evidence>
<evidence type="ECO:0000313" key="10">
    <source>
        <dbReference type="Proteomes" id="UP001162164"/>
    </source>
</evidence>
<dbReference type="Gene3D" id="1.10.340.70">
    <property type="match status" value="1"/>
</dbReference>
<keyword evidence="6" id="KW-0378">Hydrolase</keyword>
<keyword evidence="2" id="KW-0808">Transferase</keyword>
<evidence type="ECO:0000256" key="2">
    <source>
        <dbReference type="ARBA" id="ARBA00022679"/>
    </source>
</evidence>
<dbReference type="PROSITE" id="PS50994">
    <property type="entry name" value="INTEGRASE"/>
    <property type="match status" value="1"/>
</dbReference>
<dbReference type="InterPro" id="IPR021109">
    <property type="entry name" value="Peptidase_aspartic_dom_sf"/>
</dbReference>
<evidence type="ECO:0000259" key="8">
    <source>
        <dbReference type="PROSITE" id="PS50994"/>
    </source>
</evidence>
<evidence type="ECO:0000256" key="1">
    <source>
        <dbReference type="ARBA" id="ARBA00012493"/>
    </source>
</evidence>
<name>A0ABQ9JL01_9CUCU</name>
<accession>A0ABQ9JL01</accession>
<dbReference type="SUPFAM" id="SSF53098">
    <property type="entry name" value="Ribonuclease H-like"/>
    <property type="match status" value="1"/>
</dbReference>
<protein>
    <recommendedName>
        <fullName evidence="1">RNA-directed DNA polymerase</fullName>
        <ecNumber evidence="1">2.7.7.49</ecNumber>
    </recommendedName>
</protein>
<dbReference type="InterPro" id="IPR036397">
    <property type="entry name" value="RNaseH_sf"/>
</dbReference>
<dbReference type="InterPro" id="IPR012337">
    <property type="entry name" value="RNaseH-like_sf"/>
</dbReference>
<evidence type="ECO:0000256" key="7">
    <source>
        <dbReference type="ARBA" id="ARBA00022918"/>
    </source>
</evidence>
<dbReference type="Pfam" id="PF00665">
    <property type="entry name" value="rve"/>
    <property type="match status" value="1"/>
</dbReference>
<keyword evidence="4" id="KW-0540">Nuclease</keyword>
<sequence>MESYFNKLSRKPLEPELLRELMEHCRNIEEDEKHVGLFVPPPPATCKSLLEPQLAYCPSSNSRVKHIHQIESRNLTQNLVETQQSNNTVDAISRPNSSNVVPRPYLEISVLGYPILGLLDSGATNTIVGQSGLDILLNLGLRLDMSKKYYCKVANGQSCNTIGMVRTPVCLMGKVQILKNLVIPELSHKLILGMDFWLAMNIVPDLKQDVWHFGLDDPHFNACGIQWRIENGLLYKYVRSSTPELSTEADYWKMVVPKDKRKELIKNNHDDVRSGHLGIYKVYWKLRNRYTWPKMHADVAKYVRSCQTCAEQKQERKPPSGLMGSRPQIYQPWQMISLDFIGPLPRSSRGNVHALVISDYFSKYVQIFPLRSANAKSLTKLVEENVFLTYGVPERLICDNGVQMRSKEFRSLCQKYNTKIDFTANYYPRADPCERVNGIIKTMISSYVKDDHRKGKWDENLSAIACAIRTAKSETTGYSPFYINFGREYVETGDWYKYRINSQNPVEVPENDVNKRNKGFRNYSKMLKTIWPKLRKEIVGYITFAADPFTSVSVIKYGVKTRSNRMP</sequence>
<proteinExistence type="predicted"/>
<dbReference type="InterPro" id="IPR041588">
    <property type="entry name" value="Integrase_H2C2"/>
</dbReference>
<keyword evidence="10" id="KW-1185">Reference proteome</keyword>
<evidence type="ECO:0000256" key="3">
    <source>
        <dbReference type="ARBA" id="ARBA00022695"/>
    </source>
</evidence>